<dbReference type="InterPro" id="IPR001173">
    <property type="entry name" value="Glyco_trans_2-like"/>
</dbReference>
<dbReference type="AlphaFoldDB" id="A0A3B1BZI9"/>
<dbReference type="Gene3D" id="3.90.550.10">
    <property type="entry name" value="Spore Coat Polysaccharide Biosynthesis Protein SpsA, Chain A"/>
    <property type="match status" value="1"/>
</dbReference>
<dbReference type="InterPro" id="IPR029044">
    <property type="entry name" value="Nucleotide-diphossugar_trans"/>
</dbReference>
<dbReference type="InterPro" id="IPR050834">
    <property type="entry name" value="Glycosyltransf_2"/>
</dbReference>
<protein>
    <recommendedName>
        <fullName evidence="1">Glycosyltransferase 2-like domain-containing protein</fullName>
    </recommendedName>
</protein>
<evidence type="ECO:0000259" key="1">
    <source>
        <dbReference type="Pfam" id="PF00535"/>
    </source>
</evidence>
<dbReference type="EMBL" id="UOGA01000103">
    <property type="protein sequence ID" value="VAX17713.1"/>
    <property type="molecule type" value="Genomic_DNA"/>
</dbReference>
<feature type="non-terminal residue" evidence="2">
    <location>
        <position position="60"/>
    </location>
</feature>
<feature type="domain" description="Glycosyltransferase 2-like" evidence="1">
    <location>
        <begin position="6"/>
        <end position="59"/>
    </location>
</feature>
<evidence type="ECO:0000313" key="2">
    <source>
        <dbReference type="EMBL" id="VAX17713.1"/>
    </source>
</evidence>
<organism evidence="2">
    <name type="scientific">hydrothermal vent metagenome</name>
    <dbReference type="NCBI Taxonomy" id="652676"/>
    <lineage>
        <taxon>unclassified sequences</taxon>
        <taxon>metagenomes</taxon>
        <taxon>ecological metagenomes</taxon>
    </lineage>
</organism>
<proteinExistence type="predicted"/>
<reference evidence="2" key="1">
    <citation type="submission" date="2018-06" db="EMBL/GenBank/DDBJ databases">
        <authorList>
            <person name="Zhirakovskaya E."/>
        </authorList>
    </citation>
    <scope>NUCLEOTIDE SEQUENCE</scope>
</reference>
<dbReference type="SUPFAM" id="SSF53448">
    <property type="entry name" value="Nucleotide-diphospho-sugar transferases"/>
    <property type="match status" value="1"/>
</dbReference>
<accession>A0A3B1BZI9</accession>
<gene>
    <name evidence="2" type="ORF">MNBD_NITROSPINAE04-370</name>
</gene>
<dbReference type="PANTHER" id="PTHR43685:SF2">
    <property type="entry name" value="GLYCOSYLTRANSFERASE 2-LIKE DOMAIN-CONTAINING PROTEIN"/>
    <property type="match status" value="1"/>
</dbReference>
<dbReference type="Pfam" id="PF00535">
    <property type="entry name" value="Glycos_transf_2"/>
    <property type="match status" value="1"/>
</dbReference>
<name>A0A3B1BZI9_9ZZZZ</name>
<sequence length="60" mass="6640">MLERISVIIPNRNGADTIGDCLKAALASEDDNFNVIVVDDCSDDDSIEIISRYPCKLIRL</sequence>
<dbReference type="PANTHER" id="PTHR43685">
    <property type="entry name" value="GLYCOSYLTRANSFERASE"/>
    <property type="match status" value="1"/>
</dbReference>